<keyword evidence="2" id="KW-0812">Transmembrane</keyword>
<accession>A0A7V2F4E8</accession>
<feature type="transmembrane region" description="Helical" evidence="2">
    <location>
        <begin position="55"/>
        <end position="80"/>
    </location>
</feature>
<evidence type="ECO:0000256" key="1">
    <source>
        <dbReference type="SAM" id="MobiDB-lite"/>
    </source>
</evidence>
<dbReference type="InterPro" id="IPR002591">
    <property type="entry name" value="Phosphodiest/P_Trfase"/>
</dbReference>
<reference evidence="3" key="1">
    <citation type="journal article" date="2020" name="mSystems">
        <title>Genome- and Community-Level Interaction Insights into Carbon Utilization and Element Cycling Functions of Hydrothermarchaeota in Hydrothermal Sediment.</title>
        <authorList>
            <person name="Zhou Z."/>
            <person name="Liu Y."/>
            <person name="Xu W."/>
            <person name="Pan J."/>
            <person name="Luo Z.H."/>
            <person name="Li M."/>
        </authorList>
    </citation>
    <scope>NUCLEOTIDE SEQUENCE [LARGE SCALE GENOMIC DNA]</scope>
    <source>
        <strain evidence="3">SpSt-1233</strain>
    </source>
</reference>
<keyword evidence="2" id="KW-0472">Membrane</keyword>
<dbReference type="AlphaFoldDB" id="A0A7V2F4E8"/>
<dbReference type="Proteomes" id="UP000886069">
    <property type="component" value="Unassembled WGS sequence"/>
</dbReference>
<proteinExistence type="predicted"/>
<comment type="caution">
    <text evidence="3">The sequence shown here is derived from an EMBL/GenBank/DDBJ whole genome shotgun (WGS) entry which is preliminary data.</text>
</comment>
<protein>
    <submittedName>
        <fullName evidence="3">Nucleotide pyrophosphatase</fullName>
    </submittedName>
</protein>
<dbReference type="EMBL" id="DSEC01000602">
    <property type="protein sequence ID" value="HER44463.1"/>
    <property type="molecule type" value="Genomic_DNA"/>
</dbReference>
<sequence>MRIMGRYDHDTAESDALRAGRPRAGEAAFVPLVAAVLLVGLPGAAHAYIGPGAGFALVSSFLSFVVAFFAAFFTALTYPVRMIVRRIRRKRIPGKPRAKKAIVLGLDGLDPEICERLMAKGELPSFSRLASIGSFRRLGTSTPAMSPVAWSSFSTGTDASGHGIFDFLARDPSTCAPVLSSSRVTASKRRIRIGPFRIPIGRGTVRSLRKSTSFWKILGQYGIFSTILRVPITFPPERFNGVMLSGMCVPDLRGTMGSFTYFTDARFPSEGGGNGGRAGGPVGEEAADGGRGEKIGGFVIPLERDGGALRASLPGPESPVSDGTLSLPLEIRVDRARGGAEIRIPSERFFLPEREYSPWIKLAFKAAPGVALRGIARFYITSIEGPFGLYVSPIHIDPEKPAMPISHPGCYSIYLAKRQGPFATLGLAEDTWAVNEGVLDGAAFIEQAYLFHRERERMFLDALRRMRRGLTACVFDLSDRMQHMFFRCLVEGENDSEEVMKGREALYEMYREMDRLLEKTLSFVDGETALVVMSDHGFKPFRRGVDINAWLARKGYLAWKEETTGGEYLVDVDWPRTKAFALGLGGIYLNRRGRERDGIVEAGDAEALKAEMADGLRSLADEPDGNAVVSRIFNPEKEFTGPYRSDGPDLIVGLAEGYRISWNCARGVKGEAVIEDNTRSWSGDHCIDPSLVPGILFSNLRCGAEKPNIVDIAPSILRLFGIEPPGYMTGRDIFAPNDDTGGPTKSAAARSPEASDR</sequence>
<feature type="region of interest" description="Disordered" evidence="1">
    <location>
        <begin position="732"/>
        <end position="757"/>
    </location>
</feature>
<name>A0A7V2F4E8_UNCEI</name>
<organism evidence="3">
    <name type="scientific">Eiseniibacteriota bacterium</name>
    <dbReference type="NCBI Taxonomy" id="2212470"/>
    <lineage>
        <taxon>Bacteria</taxon>
        <taxon>Candidatus Eiseniibacteriota</taxon>
    </lineage>
</organism>
<dbReference type="Gene3D" id="3.40.720.10">
    <property type="entry name" value="Alkaline Phosphatase, subunit A"/>
    <property type="match status" value="2"/>
</dbReference>
<feature type="region of interest" description="Disordered" evidence="1">
    <location>
        <begin position="270"/>
        <end position="292"/>
    </location>
</feature>
<evidence type="ECO:0000256" key="2">
    <source>
        <dbReference type="SAM" id="Phobius"/>
    </source>
</evidence>
<feature type="transmembrane region" description="Helical" evidence="2">
    <location>
        <begin position="27"/>
        <end position="49"/>
    </location>
</feature>
<evidence type="ECO:0000313" key="3">
    <source>
        <dbReference type="EMBL" id="HER44463.1"/>
    </source>
</evidence>
<dbReference type="SUPFAM" id="SSF53649">
    <property type="entry name" value="Alkaline phosphatase-like"/>
    <property type="match status" value="1"/>
</dbReference>
<feature type="compositionally biased region" description="Gly residues" evidence="1">
    <location>
        <begin position="270"/>
        <end position="282"/>
    </location>
</feature>
<gene>
    <name evidence="3" type="ORF">ENO08_08395</name>
</gene>
<keyword evidence="2" id="KW-1133">Transmembrane helix</keyword>
<dbReference type="Pfam" id="PF01663">
    <property type="entry name" value="Phosphodiest"/>
    <property type="match status" value="2"/>
</dbReference>
<dbReference type="InterPro" id="IPR017850">
    <property type="entry name" value="Alkaline_phosphatase_core_sf"/>
</dbReference>